<comment type="caution">
    <text evidence="3">The sequence shown here is derived from an EMBL/GenBank/DDBJ whole genome shotgun (WGS) entry which is preliminary data.</text>
</comment>
<dbReference type="EMBL" id="DYZA01000117">
    <property type="protein sequence ID" value="HJD97187.1"/>
    <property type="molecule type" value="Genomic_DNA"/>
</dbReference>
<evidence type="ECO:0000256" key="1">
    <source>
        <dbReference type="PROSITE-ProRule" id="PRU00325"/>
    </source>
</evidence>
<evidence type="ECO:0000313" key="3">
    <source>
        <dbReference type="EMBL" id="HJD97187.1"/>
    </source>
</evidence>
<dbReference type="GO" id="GO:0008270">
    <property type="term" value="F:zinc ion binding"/>
    <property type="evidence" value="ECO:0007669"/>
    <property type="project" value="UniProtKB-KW"/>
</dbReference>
<dbReference type="Pfam" id="PF04434">
    <property type="entry name" value="SWIM"/>
    <property type="match status" value="1"/>
</dbReference>
<gene>
    <name evidence="3" type="ORF">K8W16_06040</name>
</gene>
<dbReference type="PROSITE" id="PS50966">
    <property type="entry name" value="ZF_SWIM"/>
    <property type="match status" value="1"/>
</dbReference>
<evidence type="ECO:0000313" key="4">
    <source>
        <dbReference type="Proteomes" id="UP000698963"/>
    </source>
</evidence>
<reference evidence="3" key="2">
    <citation type="submission" date="2021-09" db="EMBL/GenBank/DDBJ databases">
        <authorList>
            <person name="Gilroy R."/>
        </authorList>
    </citation>
    <scope>NUCLEOTIDE SEQUENCE</scope>
    <source>
        <strain evidence="3">ChiGjej2B2-19336</strain>
    </source>
</reference>
<evidence type="ECO:0000259" key="2">
    <source>
        <dbReference type="PROSITE" id="PS50966"/>
    </source>
</evidence>
<keyword evidence="1" id="KW-0863">Zinc-finger</keyword>
<accession>A0A921DSQ6</accession>
<keyword evidence="1" id="KW-0479">Metal-binding</keyword>
<sequence length="440" mass="47458">MDITVDAVLAMAPDESSVKAARGLASPGKWQSLGADEAAAWGLCQGSGSKPYQVKVDLSGPACSCSCPSRKIPCKHALALLLLLAQQKAVFTEGERPAWVSEWLEGRQQRAARKEEGQARKKHALPSPKKEAARLARMATGLEELSRWMGDQVRCGLSSLSGQYGEWGRLAARMVDAQAPGMAARLLALEGVVDNGQDWPGRLLGSLGELQLLVDAFSRMDSLSPEEKADVRAALGLAADKESVLSGEERVSEVWTVIGITFEEEDKLWRRRVWLYGNASGRIALLLDFSHKSRTFEPVFTPGGSVRMTLAFYPGASPLRAVVADAPVQEPGGALPSFTLEEAFSSMARAVAANPWQLPLPLFFSGAKLFCEEERWYLLAGEDRALPLVMSDGEAWELLARSGGNPLTVCGEWDGEVLRLAGAFVQTQSCEQGGCHGCQA</sequence>
<dbReference type="InterPro" id="IPR007527">
    <property type="entry name" value="Znf_SWIM"/>
</dbReference>
<keyword evidence="1" id="KW-0862">Zinc</keyword>
<dbReference type="AlphaFoldDB" id="A0A921DSQ6"/>
<reference evidence="3" key="1">
    <citation type="journal article" date="2021" name="PeerJ">
        <title>Extensive microbial diversity within the chicken gut microbiome revealed by metagenomics and culture.</title>
        <authorList>
            <person name="Gilroy R."/>
            <person name="Ravi A."/>
            <person name="Getino M."/>
            <person name="Pursley I."/>
            <person name="Horton D.L."/>
            <person name="Alikhan N.F."/>
            <person name="Baker D."/>
            <person name="Gharbi K."/>
            <person name="Hall N."/>
            <person name="Watson M."/>
            <person name="Adriaenssens E.M."/>
            <person name="Foster-Nyarko E."/>
            <person name="Jarju S."/>
            <person name="Secka A."/>
            <person name="Antonio M."/>
            <person name="Oren A."/>
            <person name="Chaudhuri R.R."/>
            <person name="La Ragione R."/>
            <person name="Hildebrand F."/>
            <person name="Pallen M.J."/>
        </authorList>
    </citation>
    <scope>NUCLEOTIDE SEQUENCE</scope>
    <source>
        <strain evidence="3">ChiGjej2B2-19336</strain>
    </source>
</reference>
<organism evidence="3 4">
    <name type="scientific">Mailhella massiliensis</name>
    <dbReference type="NCBI Taxonomy" id="1903261"/>
    <lineage>
        <taxon>Bacteria</taxon>
        <taxon>Pseudomonadati</taxon>
        <taxon>Thermodesulfobacteriota</taxon>
        <taxon>Desulfovibrionia</taxon>
        <taxon>Desulfovibrionales</taxon>
        <taxon>Desulfovibrionaceae</taxon>
        <taxon>Mailhella</taxon>
    </lineage>
</organism>
<protein>
    <submittedName>
        <fullName evidence="3">SWIM zinc finger domain-containing protein</fullName>
    </submittedName>
</protein>
<feature type="domain" description="SWIM-type" evidence="2">
    <location>
        <begin position="52"/>
        <end position="85"/>
    </location>
</feature>
<dbReference type="RefSeq" id="WP_304122094.1">
    <property type="nucleotide sequence ID" value="NZ_DYZA01000117.1"/>
</dbReference>
<name>A0A921DSQ6_9BACT</name>
<dbReference type="Proteomes" id="UP000698963">
    <property type="component" value="Unassembled WGS sequence"/>
</dbReference>
<proteinExistence type="predicted"/>